<dbReference type="EC" id="1.14.19.-" evidence="14"/>
<comment type="pathway">
    <text evidence="2">Lipid metabolism.</text>
</comment>
<comment type="caution">
    <text evidence="14">The sequence shown here is derived from an EMBL/GenBank/DDBJ whole genome shotgun (WGS) entry which is preliminary data.</text>
</comment>
<dbReference type="RefSeq" id="WP_321544756.1">
    <property type="nucleotide sequence ID" value="NZ_JAXIVS010000002.1"/>
</dbReference>
<evidence type="ECO:0000256" key="6">
    <source>
        <dbReference type="ARBA" id="ARBA00022723"/>
    </source>
</evidence>
<keyword evidence="7 12" id="KW-1133">Transmembrane helix</keyword>
<evidence type="ECO:0000256" key="10">
    <source>
        <dbReference type="ARBA" id="ARBA00023098"/>
    </source>
</evidence>
<evidence type="ECO:0000256" key="4">
    <source>
        <dbReference type="ARBA" id="ARBA00022617"/>
    </source>
</evidence>
<keyword evidence="4" id="KW-0349">Heme</keyword>
<keyword evidence="15" id="KW-1185">Reference proteome</keyword>
<evidence type="ECO:0000313" key="14">
    <source>
        <dbReference type="EMBL" id="MDY7226035.1"/>
    </source>
</evidence>
<comment type="similarity">
    <text evidence="3">Belongs to the fatty acid desaturase type 1 family.</text>
</comment>
<evidence type="ECO:0000256" key="7">
    <source>
        <dbReference type="ARBA" id="ARBA00022989"/>
    </source>
</evidence>
<evidence type="ECO:0000256" key="9">
    <source>
        <dbReference type="ARBA" id="ARBA00023004"/>
    </source>
</evidence>
<organism evidence="14 15">
    <name type="scientific">Hyalangium rubrum</name>
    <dbReference type="NCBI Taxonomy" id="3103134"/>
    <lineage>
        <taxon>Bacteria</taxon>
        <taxon>Pseudomonadati</taxon>
        <taxon>Myxococcota</taxon>
        <taxon>Myxococcia</taxon>
        <taxon>Myxococcales</taxon>
        <taxon>Cystobacterineae</taxon>
        <taxon>Archangiaceae</taxon>
        <taxon>Hyalangium</taxon>
    </lineage>
</organism>
<accession>A0ABU5GXX5</accession>
<evidence type="ECO:0000256" key="2">
    <source>
        <dbReference type="ARBA" id="ARBA00005189"/>
    </source>
</evidence>
<keyword evidence="9" id="KW-0408">Iron</keyword>
<dbReference type="EMBL" id="JAXIVS010000002">
    <property type="protein sequence ID" value="MDY7226035.1"/>
    <property type="molecule type" value="Genomic_DNA"/>
</dbReference>
<dbReference type="PANTHER" id="PTHR19353:SF30">
    <property type="entry name" value="DELTA 8-(E)-SPHINGOLIPID DESATURASE"/>
    <property type="match status" value="1"/>
</dbReference>
<feature type="domain" description="Fatty acid desaturase" evidence="13">
    <location>
        <begin position="60"/>
        <end position="340"/>
    </location>
</feature>
<keyword evidence="8 14" id="KW-0560">Oxidoreductase</keyword>
<protein>
    <submittedName>
        <fullName evidence="14">Fatty acid desaturase</fullName>
        <ecNumber evidence="14">1.14.19.-</ecNumber>
    </submittedName>
</protein>
<comment type="subcellular location">
    <subcellularLocation>
        <location evidence="1">Membrane</location>
        <topology evidence="1">Multi-pass membrane protein</topology>
    </subcellularLocation>
</comment>
<dbReference type="Proteomes" id="UP001291309">
    <property type="component" value="Unassembled WGS sequence"/>
</dbReference>
<evidence type="ECO:0000256" key="8">
    <source>
        <dbReference type="ARBA" id="ARBA00023002"/>
    </source>
</evidence>
<name>A0ABU5GXX5_9BACT</name>
<keyword evidence="6" id="KW-0479">Metal-binding</keyword>
<gene>
    <name evidence="14" type="ORF">SYV04_06555</name>
</gene>
<dbReference type="GO" id="GO:0016491">
    <property type="term" value="F:oxidoreductase activity"/>
    <property type="evidence" value="ECO:0007669"/>
    <property type="project" value="UniProtKB-KW"/>
</dbReference>
<reference evidence="14 15" key="1">
    <citation type="submission" date="2023-12" db="EMBL/GenBank/DDBJ databases">
        <title>the genome sequence of Hyalangium sp. s54d21.</title>
        <authorList>
            <person name="Zhang X."/>
        </authorList>
    </citation>
    <scope>NUCLEOTIDE SEQUENCE [LARGE SCALE GENOMIC DNA]</scope>
    <source>
        <strain evidence="15">s54d21</strain>
    </source>
</reference>
<keyword evidence="10" id="KW-0443">Lipid metabolism</keyword>
<evidence type="ECO:0000256" key="3">
    <source>
        <dbReference type="ARBA" id="ARBA00009295"/>
    </source>
</evidence>
<evidence type="ECO:0000256" key="11">
    <source>
        <dbReference type="ARBA" id="ARBA00023136"/>
    </source>
</evidence>
<evidence type="ECO:0000256" key="1">
    <source>
        <dbReference type="ARBA" id="ARBA00004141"/>
    </source>
</evidence>
<keyword evidence="5 12" id="KW-0812">Transmembrane</keyword>
<evidence type="ECO:0000256" key="5">
    <source>
        <dbReference type="ARBA" id="ARBA00022692"/>
    </source>
</evidence>
<dbReference type="Pfam" id="PF00487">
    <property type="entry name" value="FA_desaturase"/>
    <property type="match status" value="1"/>
</dbReference>
<feature type="transmembrane region" description="Helical" evidence="12">
    <location>
        <begin position="215"/>
        <end position="239"/>
    </location>
</feature>
<evidence type="ECO:0000259" key="13">
    <source>
        <dbReference type="Pfam" id="PF00487"/>
    </source>
</evidence>
<sequence length="389" mass="44040">MSQAARTFDPSSVDMDGFHRELKAMREQVDASLGEADLAHLRKIERWGRLATVLGVATCWLAPNPLSAAAMSLGRSTRWLLMHHVGHRGYDRVPGTPVARTSKGFARGRRRALDWLDWMLPEAWVYEHNVLHHSHTGEDADPDLLERNAETTLRNPRQPLALRYVQLVLLALTWRASYYAPETLSALRRKGRRQGSSMTRAEKWELVWKCYAPYAAFYFVLFPALFLPLGLWAAFSVLCNSVLADLLTSVHTFLVVGPNHTGEDLYRFDEAPESRGARFVQQVIGSANYRTGGDLNDFAHLWLNYQIEHHIWPDLPMLKYREVQPKVRALCEKYGVPYVQESVWTRVRKMVDVVLGKASMRRLTPGRAVSSALPSEEGAALPALPTVAQ</sequence>
<dbReference type="InterPro" id="IPR012171">
    <property type="entry name" value="Fatty_acid_desaturase"/>
</dbReference>
<proteinExistence type="inferred from homology"/>
<dbReference type="InterPro" id="IPR005804">
    <property type="entry name" value="FA_desaturase_dom"/>
</dbReference>
<evidence type="ECO:0000313" key="15">
    <source>
        <dbReference type="Proteomes" id="UP001291309"/>
    </source>
</evidence>
<dbReference type="PANTHER" id="PTHR19353">
    <property type="entry name" value="FATTY ACID DESATURASE 2"/>
    <property type="match status" value="1"/>
</dbReference>
<evidence type="ECO:0000256" key="12">
    <source>
        <dbReference type="SAM" id="Phobius"/>
    </source>
</evidence>
<keyword evidence="11 12" id="KW-0472">Membrane</keyword>